<feature type="compositionally biased region" description="Polar residues" evidence="1">
    <location>
        <begin position="604"/>
        <end position="626"/>
    </location>
</feature>
<evidence type="ECO:0000313" key="3">
    <source>
        <dbReference type="Proteomes" id="UP001063166"/>
    </source>
</evidence>
<feature type="compositionally biased region" description="Basic and acidic residues" evidence="1">
    <location>
        <begin position="147"/>
        <end position="189"/>
    </location>
</feature>
<feature type="compositionally biased region" description="Low complexity" evidence="1">
    <location>
        <begin position="1047"/>
        <end position="1077"/>
    </location>
</feature>
<feature type="compositionally biased region" description="Basic and acidic residues" evidence="1">
    <location>
        <begin position="196"/>
        <end position="378"/>
    </location>
</feature>
<feature type="region of interest" description="Disordered" evidence="1">
    <location>
        <begin position="1047"/>
        <end position="1084"/>
    </location>
</feature>
<evidence type="ECO:0000256" key="1">
    <source>
        <dbReference type="SAM" id="MobiDB-lite"/>
    </source>
</evidence>
<gene>
    <name evidence="2" type="ORF">LshimejAT787_0306020</name>
</gene>
<accession>A0A9P3PIZ8</accession>
<dbReference type="AlphaFoldDB" id="A0A9P3PIZ8"/>
<feature type="compositionally biased region" description="Low complexity" evidence="1">
    <location>
        <begin position="715"/>
        <end position="726"/>
    </location>
</feature>
<feature type="region of interest" description="Disordered" evidence="1">
    <location>
        <begin position="824"/>
        <end position="852"/>
    </location>
</feature>
<feature type="region of interest" description="Disordered" evidence="1">
    <location>
        <begin position="70"/>
        <end position="399"/>
    </location>
</feature>
<organism evidence="2 3">
    <name type="scientific">Lyophyllum shimeji</name>
    <name type="common">Hon-shimeji</name>
    <name type="synonym">Tricholoma shimeji</name>
    <dbReference type="NCBI Taxonomy" id="47721"/>
    <lineage>
        <taxon>Eukaryota</taxon>
        <taxon>Fungi</taxon>
        <taxon>Dikarya</taxon>
        <taxon>Basidiomycota</taxon>
        <taxon>Agaricomycotina</taxon>
        <taxon>Agaricomycetes</taxon>
        <taxon>Agaricomycetidae</taxon>
        <taxon>Agaricales</taxon>
        <taxon>Tricholomatineae</taxon>
        <taxon>Lyophyllaceae</taxon>
        <taxon>Lyophyllum</taxon>
    </lineage>
</organism>
<feature type="compositionally biased region" description="Polar residues" evidence="1">
    <location>
        <begin position="571"/>
        <end position="585"/>
    </location>
</feature>
<sequence length="1098" mass="120336">MASPSTDGVADTVATVQPPAVEGLAVALAGVAVNDEASQTEAMASPGKNDSSSRPMRVYTRSQLLFLSSSPLVQLPPGMPELKDWFGSENEQNLAKKESEPATPGSARERRFRRDVDDGETPSRPTFRSTLSQPSQMGNFKHQSLRASDRDRERDRERDADRDRERDLRDKEGHERLRHLSDKYDRDRLALPLSARNKERDAAPHLNARDAVKKKTGEASEDWRKGSEPRSAREERAENGRKDRDDRERARSRGRDSSRPRREPSTSRRDREQEEFRRDRDRERERDLDRDIDDNPRRWRDDGKRDERIAARRAAERERLREKDSTLDPGDRRWPVEDRETRGKRPTGRERKAGPVTDDGKDRDERRDRERQREKEPAWMDTYIPPPSSAGILGGKAGDGELDGIQAWKKERKEKEMKDKVASSSVAGSGVGIQEPASIETQEANGKPLDEIQLFRLLMKREEEKKNIDAAKSSSSTVDSPVQPAMVTASSPSNGLTLDSPAQSYTPQPSGVSQPDVRTTSTTATPNSLLSLLGSKEPSSSSVSSEATPDGPKVPSATSDRANNLPFLEISAQNTERSPQDSVPQFNPPPGSRLLAFARASTLAPKSSTLNSSPRVSQNGAYTTTGSAQSELAQQLSSKTDALRPLPGFSPFEEQNRPAYGLDNQRDAGGLTVTPDAPRRAIAERSAFTPPTEHPVFHETSASDSGRQGGWYSKSPHPAGVVSSSPGPGGQRQDHGGFSSNLANAPDPRAMDEIYAMLSSSAQGPRGGPVNVPNSAPMSNGGFAIQSQSNLHVLQQQQLQHHQQQQQLHASRLEPLYESRLDDRNFVPDGMVPGLRSAPPPRNRDAPGIYPDSLDDMPFNVQQRLPPQQRGIDQLYTGGPPSMYSQQGGRNAGIPLQQSHYRGGPSPIHQQNHLQNPQQQRLPPGLANLGGRPPHEPSQFLGMPGMPSPGLHGNLHINGSHQQQPFNNFPPGGALGYGGGPPIRGPHHLQNPNALPMSGLGHPNNLDLRAASQNQVLGMSGVSGPRGAGGGFPGQQIPGGQLPPLLAMRQQQQQQQQQQQLPPHLMPHLLPPHMQQQGPNSQPAHDLMALLMGGTHRE</sequence>
<proteinExistence type="predicted"/>
<dbReference type="EMBL" id="BRPK01000003">
    <property type="protein sequence ID" value="GLB36314.1"/>
    <property type="molecule type" value="Genomic_DNA"/>
</dbReference>
<feature type="compositionally biased region" description="Basic and acidic residues" evidence="1">
    <location>
        <begin position="411"/>
        <end position="421"/>
    </location>
</feature>
<feature type="region of interest" description="Disordered" evidence="1">
    <location>
        <begin position="36"/>
        <end position="56"/>
    </location>
</feature>
<feature type="region of interest" description="Disordered" evidence="1">
    <location>
        <begin position="877"/>
        <end position="933"/>
    </location>
</feature>
<protein>
    <submittedName>
        <fullName evidence="2">Uncharacterized protein</fullName>
    </submittedName>
</protein>
<feature type="compositionally biased region" description="Polar residues" evidence="1">
    <location>
        <begin position="123"/>
        <end position="142"/>
    </location>
</feature>
<feature type="compositionally biased region" description="Polar residues" evidence="1">
    <location>
        <begin position="488"/>
        <end position="527"/>
    </location>
</feature>
<feature type="region of interest" description="Disordered" evidence="1">
    <location>
        <begin position="466"/>
        <end position="783"/>
    </location>
</feature>
<feature type="region of interest" description="Disordered" evidence="1">
    <location>
        <begin position="411"/>
        <end position="449"/>
    </location>
</feature>
<feature type="compositionally biased region" description="Basic and acidic residues" evidence="1">
    <location>
        <begin position="107"/>
        <end position="116"/>
    </location>
</feature>
<name>A0A9P3PIZ8_LYOSH</name>
<dbReference type="Proteomes" id="UP001063166">
    <property type="component" value="Unassembled WGS sequence"/>
</dbReference>
<feature type="compositionally biased region" description="Low complexity" evidence="1">
    <location>
        <begin position="627"/>
        <end position="638"/>
    </location>
</feature>
<comment type="caution">
    <text evidence="2">The sequence shown here is derived from an EMBL/GenBank/DDBJ whole genome shotgun (WGS) entry which is preliminary data.</text>
</comment>
<feature type="compositionally biased region" description="Low complexity" evidence="1">
    <location>
        <begin position="528"/>
        <end position="545"/>
    </location>
</feature>
<evidence type="ECO:0000313" key="2">
    <source>
        <dbReference type="EMBL" id="GLB36314.1"/>
    </source>
</evidence>
<reference evidence="2" key="1">
    <citation type="submission" date="2022-07" db="EMBL/GenBank/DDBJ databases">
        <title>The genome of Lyophyllum shimeji provides insight into the initial evolution of ectomycorrhizal fungal genome.</title>
        <authorList>
            <person name="Kobayashi Y."/>
            <person name="Shibata T."/>
            <person name="Hirakawa H."/>
            <person name="Shigenobu S."/>
            <person name="Nishiyama T."/>
            <person name="Yamada A."/>
            <person name="Hasebe M."/>
            <person name="Kawaguchi M."/>
        </authorList>
    </citation>
    <scope>NUCLEOTIDE SEQUENCE</scope>
    <source>
        <strain evidence="2">AT787</strain>
    </source>
</reference>
<keyword evidence="3" id="KW-1185">Reference proteome</keyword>
<dbReference type="OrthoDB" id="2504266at2759"/>
<feature type="compositionally biased region" description="Low complexity" evidence="1">
    <location>
        <begin position="909"/>
        <end position="923"/>
    </location>
</feature>